<keyword evidence="3 5" id="KW-0067">ATP-binding</keyword>
<dbReference type="EC" id="2.7.1.24" evidence="5 6"/>
<dbReference type="InterPro" id="IPR027417">
    <property type="entry name" value="P-loop_NTPase"/>
</dbReference>
<dbReference type="InterPro" id="IPR001977">
    <property type="entry name" value="Depp_CoAkinase"/>
</dbReference>
<keyword evidence="4 5" id="KW-0173">Coenzyme A biosynthesis</keyword>
<dbReference type="HAMAP" id="MF_00376">
    <property type="entry name" value="Dephospho_CoA_kinase"/>
    <property type="match status" value="1"/>
</dbReference>
<evidence type="ECO:0000256" key="4">
    <source>
        <dbReference type="ARBA" id="ARBA00022993"/>
    </source>
</evidence>
<dbReference type="Gene3D" id="3.40.50.300">
    <property type="entry name" value="P-loop containing nucleotide triphosphate hydrolases"/>
    <property type="match status" value="1"/>
</dbReference>
<dbReference type="GO" id="GO:0004140">
    <property type="term" value="F:dephospho-CoA kinase activity"/>
    <property type="evidence" value="ECO:0007669"/>
    <property type="project" value="UniProtKB-UniRule"/>
</dbReference>
<evidence type="ECO:0000256" key="5">
    <source>
        <dbReference type="HAMAP-Rule" id="MF_00376"/>
    </source>
</evidence>
<dbReference type="PANTHER" id="PTHR10695">
    <property type="entry name" value="DEPHOSPHO-COA KINASE-RELATED"/>
    <property type="match status" value="1"/>
</dbReference>
<gene>
    <name evidence="5" type="primary">coaE</name>
    <name evidence="7" type="ORF">HLH48_17995</name>
</gene>
<accession>A0A7W4IFP5</accession>
<dbReference type="GO" id="GO:0005737">
    <property type="term" value="C:cytoplasm"/>
    <property type="evidence" value="ECO:0007669"/>
    <property type="project" value="UniProtKB-SubCell"/>
</dbReference>
<comment type="pathway">
    <text evidence="5">Cofactor biosynthesis; coenzyme A biosynthesis; CoA from (R)-pantothenate: step 5/5.</text>
</comment>
<keyword evidence="5 7" id="KW-0808">Transferase</keyword>
<dbReference type="EMBL" id="JABEQJ010000029">
    <property type="protein sequence ID" value="MBB2162031.1"/>
    <property type="molecule type" value="Genomic_DNA"/>
</dbReference>
<comment type="catalytic activity">
    <reaction evidence="5">
        <text>3'-dephospho-CoA + ATP = ADP + CoA + H(+)</text>
        <dbReference type="Rhea" id="RHEA:18245"/>
        <dbReference type="ChEBI" id="CHEBI:15378"/>
        <dbReference type="ChEBI" id="CHEBI:30616"/>
        <dbReference type="ChEBI" id="CHEBI:57287"/>
        <dbReference type="ChEBI" id="CHEBI:57328"/>
        <dbReference type="ChEBI" id="CHEBI:456216"/>
        <dbReference type="EC" id="2.7.1.24"/>
    </reaction>
</comment>
<dbReference type="GO" id="GO:0015937">
    <property type="term" value="P:coenzyme A biosynthetic process"/>
    <property type="evidence" value="ECO:0007669"/>
    <property type="project" value="UniProtKB-UniRule"/>
</dbReference>
<name>A0A7W4IFP5_9PROT</name>
<keyword evidence="2 5" id="KW-0547">Nucleotide-binding</keyword>
<evidence type="ECO:0000256" key="6">
    <source>
        <dbReference type="NCBIfam" id="TIGR00152"/>
    </source>
</evidence>
<evidence type="ECO:0000313" key="7">
    <source>
        <dbReference type="EMBL" id="MBB2162031.1"/>
    </source>
</evidence>
<dbReference type="GO" id="GO:0005524">
    <property type="term" value="F:ATP binding"/>
    <property type="evidence" value="ECO:0007669"/>
    <property type="project" value="UniProtKB-UniRule"/>
</dbReference>
<keyword evidence="5 7" id="KW-0418">Kinase</keyword>
<proteinExistence type="inferred from homology"/>
<dbReference type="PANTHER" id="PTHR10695:SF46">
    <property type="entry name" value="BIFUNCTIONAL COENZYME A SYNTHASE-RELATED"/>
    <property type="match status" value="1"/>
</dbReference>
<dbReference type="SUPFAM" id="SSF52540">
    <property type="entry name" value="P-loop containing nucleoside triphosphate hydrolases"/>
    <property type="match status" value="1"/>
</dbReference>
<comment type="function">
    <text evidence="5">Catalyzes the phosphorylation of the 3'-hydroxyl group of dephosphocoenzyme A to form coenzyme A.</text>
</comment>
<evidence type="ECO:0000256" key="1">
    <source>
        <dbReference type="ARBA" id="ARBA00009018"/>
    </source>
</evidence>
<dbReference type="AlphaFoldDB" id="A0A7W4IFP5"/>
<evidence type="ECO:0000313" key="8">
    <source>
        <dbReference type="Proteomes" id="UP000589085"/>
    </source>
</evidence>
<comment type="subcellular location">
    <subcellularLocation>
        <location evidence="5">Cytoplasm</location>
    </subcellularLocation>
</comment>
<dbReference type="Pfam" id="PF01121">
    <property type="entry name" value="CoaE"/>
    <property type="match status" value="1"/>
</dbReference>
<dbReference type="RefSeq" id="WP_182998871.1">
    <property type="nucleotide sequence ID" value="NZ_JABEQJ010000029.1"/>
</dbReference>
<dbReference type="UniPathway" id="UPA00241">
    <property type="reaction ID" value="UER00356"/>
</dbReference>
<feature type="binding site" evidence="5">
    <location>
        <begin position="11"/>
        <end position="16"/>
    </location>
    <ligand>
        <name>ATP</name>
        <dbReference type="ChEBI" id="CHEBI:30616"/>
    </ligand>
</feature>
<reference evidence="7 8" key="1">
    <citation type="submission" date="2020-04" db="EMBL/GenBank/DDBJ databases">
        <title>Description of novel Gluconacetobacter.</title>
        <authorList>
            <person name="Sombolestani A."/>
        </authorList>
    </citation>
    <scope>NUCLEOTIDE SEQUENCE [LARGE SCALE GENOMIC DNA]</scope>
    <source>
        <strain evidence="7 8">LMG 19747</strain>
    </source>
</reference>
<evidence type="ECO:0000256" key="2">
    <source>
        <dbReference type="ARBA" id="ARBA00022741"/>
    </source>
</evidence>
<dbReference type="NCBIfam" id="TIGR00152">
    <property type="entry name" value="dephospho-CoA kinase"/>
    <property type="match status" value="1"/>
</dbReference>
<comment type="caution">
    <text evidence="7">The sequence shown here is derived from an EMBL/GenBank/DDBJ whole genome shotgun (WGS) entry which is preliminary data.</text>
</comment>
<protein>
    <recommendedName>
        <fullName evidence="5 6">Dephospho-CoA kinase</fullName>
        <ecNumber evidence="5 6">2.7.1.24</ecNumber>
    </recommendedName>
    <alternativeName>
        <fullName evidence="5">Dephosphocoenzyme A kinase</fullName>
    </alternativeName>
</protein>
<evidence type="ECO:0000256" key="3">
    <source>
        <dbReference type="ARBA" id="ARBA00022840"/>
    </source>
</evidence>
<organism evidence="7 8">
    <name type="scientific">Gluconacetobacter sacchari</name>
    <dbReference type="NCBI Taxonomy" id="92759"/>
    <lineage>
        <taxon>Bacteria</taxon>
        <taxon>Pseudomonadati</taxon>
        <taxon>Pseudomonadota</taxon>
        <taxon>Alphaproteobacteria</taxon>
        <taxon>Acetobacterales</taxon>
        <taxon>Acetobacteraceae</taxon>
        <taxon>Gluconacetobacter</taxon>
    </lineage>
</organism>
<keyword evidence="5" id="KW-0963">Cytoplasm</keyword>
<dbReference type="Proteomes" id="UP000589085">
    <property type="component" value="Unassembled WGS sequence"/>
</dbReference>
<sequence length="200" mass="21931">MRILGLTGGIGMGKSTVAGMLRRAGFPVFDADAAVHALQAPGGRALPAIGRLVPGAVRDGVLDRAVLRRAAVADRAVMTGLERIIHPLVRQERDRFLARARRAGRTWVVLDVPLLFETGGDRLCDRVAVVSAPPDVQAYRVARRRGMAPAEVAAVIARQMPDREKRRRADDVIRTGLSRNDTVRRVRRLVARLRAERKVA</sequence>
<dbReference type="PROSITE" id="PS51219">
    <property type="entry name" value="DPCK"/>
    <property type="match status" value="1"/>
</dbReference>
<dbReference type="CDD" id="cd02022">
    <property type="entry name" value="DPCK"/>
    <property type="match status" value="1"/>
</dbReference>
<comment type="similarity">
    <text evidence="1 5">Belongs to the CoaE family.</text>
</comment>